<keyword evidence="2" id="KW-1185">Reference proteome</keyword>
<dbReference type="Proteomes" id="UP000031967">
    <property type="component" value="Unassembled WGS sequence"/>
</dbReference>
<gene>
    <name evidence="1" type="ORF">SD70_26840</name>
</gene>
<sequence length="96" mass="10936">MTLHNLLVVALPDGCSAYLKDIMSDIDKKRTQSKSRTHLNHIETRHGLERQLLLKTPLSCETAGWRRLFDLSRNGLKKSIESSLTAAAMDKFKIRD</sequence>
<reference evidence="1 2" key="1">
    <citation type="submission" date="2014-12" db="EMBL/GenBank/DDBJ databases">
        <title>Draft genome sequence of Paenibacillus kamchatkensis strain B-2647.</title>
        <authorList>
            <person name="Karlyshev A.V."/>
            <person name="Kudryashova E.B."/>
        </authorList>
    </citation>
    <scope>NUCLEOTIDE SEQUENCE [LARGE SCALE GENOMIC DNA]</scope>
    <source>
        <strain evidence="1 2">VKM B-2647</strain>
    </source>
</reference>
<organism evidence="1 2">
    <name type="scientific">Gordoniibacillus kamchatkensis</name>
    <dbReference type="NCBI Taxonomy" id="1590651"/>
    <lineage>
        <taxon>Bacteria</taxon>
        <taxon>Bacillati</taxon>
        <taxon>Bacillota</taxon>
        <taxon>Bacilli</taxon>
        <taxon>Bacillales</taxon>
        <taxon>Paenibacillaceae</taxon>
        <taxon>Gordoniibacillus</taxon>
    </lineage>
</organism>
<evidence type="ECO:0000313" key="1">
    <source>
        <dbReference type="EMBL" id="KIL38351.1"/>
    </source>
</evidence>
<protein>
    <submittedName>
        <fullName evidence="1">Uncharacterized protein</fullName>
    </submittedName>
</protein>
<evidence type="ECO:0000313" key="2">
    <source>
        <dbReference type="Proteomes" id="UP000031967"/>
    </source>
</evidence>
<proteinExistence type="predicted"/>
<comment type="caution">
    <text evidence="1">The sequence shown here is derived from an EMBL/GenBank/DDBJ whole genome shotgun (WGS) entry which is preliminary data.</text>
</comment>
<dbReference type="EMBL" id="JXAK01000064">
    <property type="protein sequence ID" value="KIL38351.1"/>
    <property type="molecule type" value="Genomic_DNA"/>
</dbReference>
<accession>A0ABR5ABB6</accession>
<name>A0ABR5ABB6_9BACL</name>